<dbReference type="CDD" id="cd00093">
    <property type="entry name" value="HTH_XRE"/>
    <property type="match status" value="1"/>
</dbReference>
<dbReference type="AlphaFoldDB" id="A0A1I0UZY1"/>
<evidence type="ECO:0000259" key="2">
    <source>
        <dbReference type="PROSITE" id="PS50943"/>
    </source>
</evidence>
<dbReference type="PROSITE" id="PS50943">
    <property type="entry name" value="HTH_CROC1"/>
    <property type="match status" value="1"/>
</dbReference>
<dbReference type="PANTHER" id="PTHR46797">
    <property type="entry name" value="HTH-TYPE TRANSCRIPTIONAL REGULATOR"/>
    <property type="match status" value="1"/>
</dbReference>
<dbReference type="InterPro" id="IPR019734">
    <property type="entry name" value="TPR_rpt"/>
</dbReference>
<reference evidence="3 4" key="1">
    <citation type="submission" date="2016-10" db="EMBL/GenBank/DDBJ databases">
        <authorList>
            <person name="de Groot N.N."/>
        </authorList>
    </citation>
    <scope>NUCLEOTIDE SEQUENCE [LARGE SCALE GENOMIC DNA]</scope>
    <source>
        <strain evidence="3 4">DSM 12271</strain>
    </source>
</reference>
<dbReference type="SUPFAM" id="SSF47413">
    <property type="entry name" value="lambda repressor-like DNA-binding domains"/>
    <property type="match status" value="1"/>
</dbReference>
<proteinExistence type="predicted"/>
<dbReference type="STRING" id="84698.SAMN04488528_100151"/>
<sequence length="460" mass="53987">MSTTIGKKIRELRKELKMTQSELAGNELTKSMLSHIETGHSNPSMKSLEYIAMKLNKPVAYFLEDDTKSISKQREEKQLPMDKILYVFKNIDELIKKKIYELAKTETEKLLSSYTFNEENKLYADIVYRLGYCNLKLNRTEEGKKLIDTCCNIYMDNFLYEEATRSYMDLLKLELENYNYNACMNMLDKIHEIYSKSTNKNIFLEIEMLVIKPSIYFALGDFEKTIHVCEKAISLSKENNIYYRLDDAYRILAITYMLQGDFNRFDINANEAKKYVEFTGNKLNLSKIYHNYAKYENKRNNPLEAMKYLHLLESTISEKTFYYYLEYGKTQYLIGNYTKAIEALMKINPNEKPAYLMDCIYIATSKIYKGLIYCKLGNFQESVIEIEEGIKDIESYANLEYKGFVMCALNELSFAYNSLSEVYSLNGYYENAYILLKKSNEVNTLYKNNLSNCKTVNLKN</sequence>
<dbReference type="Gene3D" id="1.25.40.10">
    <property type="entry name" value="Tetratricopeptide repeat domain"/>
    <property type="match status" value="2"/>
</dbReference>
<dbReference type="EMBL" id="FOKI01000001">
    <property type="protein sequence ID" value="SFA69608.1"/>
    <property type="molecule type" value="Genomic_DNA"/>
</dbReference>
<protein>
    <submittedName>
        <fullName evidence="3">Transcriptional regulator, contains XRE-family HTH domain</fullName>
    </submittedName>
</protein>
<dbReference type="GO" id="GO:0005829">
    <property type="term" value="C:cytosol"/>
    <property type="evidence" value="ECO:0007669"/>
    <property type="project" value="TreeGrafter"/>
</dbReference>
<dbReference type="InterPro" id="IPR010982">
    <property type="entry name" value="Lambda_DNA-bd_dom_sf"/>
</dbReference>
<dbReference type="RefSeq" id="WP_090037500.1">
    <property type="nucleotide sequence ID" value="NZ_FOKI01000001.1"/>
</dbReference>
<dbReference type="InterPro" id="IPR050807">
    <property type="entry name" value="TransReg_Diox_bact_type"/>
</dbReference>
<dbReference type="OrthoDB" id="290878at2"/>
<keyword evidence="4" id="KW-1185">Reference proteome</keyword>
<keyword evidence="1" id="KW-0238">DNA-binding</keyword>
<name>A0A1I0UZY1_9CLOT</name>
<dbReference type="SMART" id="SM00530">
    <property type="entry name" value="HTH_XRE"/>
    <property type="match status" value="1"/>
</dbReference>
<dbReference type="PANTHER" id="PTHR46797:SF1">
    <property type="entry name" value="METHYLPHOSPHONATE SYNTHASE"/>
    <property type="match status" value="1"/>
</dbReference>
<evidence type="ECO:0000313" key="4">
    <source>
        <dbReference type="Proteomes" id="UP000198619"/>
    </source>
</evidence>
<dbReference type="Proteomes" id="UP000198619">
    <property type="component" value="Unassembled WGS sequence"/>
</dbReference>
<dbReference type="SUPFAM" id="SSF48452">
    <property type="entry name" value="TPR-like"/>
    <property type="match status" value="2"/>
</dbReference>
<accession>A0A1I0UZY1</accession>
<feature type="domain" description="HTH cro/C1-type" evidence="2">
    <location>
        <begin position="9"/>
        <end position="62"/>
    </location>
</feature>
<dbReference type="Pfam" id="PF01381">
    <property type="entry name" value="HTH_3"/>
    <property type="match status" value="1"/>
</dbReference>
<dbReference type="GO" id="GO:0003677">
    <property type="term" value="F:DNA binding"/>
    <property type="evidence" value="ECO:0007669"/>
    <property type="project" value="UniProtKB-KW"/>
</dbReference>
<dbReference type="InterPro" id="IPR001387">
    <property type="entry name" value="Cro/C1-type_HTH"/>
</dbReference>
<dbReference type="InterPro" id="IPR011990">
    <property type="entry name" value="TPR-like_helical_dom_sf"/>
</dbReference>
<dbReference type="GO" id="GO:0003700">
    <property type="term" value="F:DNA-binding transcription factor activity"/>
    <property type="evidence" value="ECO:0007669"/>
    <property type="project" value="TreeGrafter"/>
</dbReference>
<dbReference type="Pfam" id="PF13181">
    <property type="entry name" value="TPR_8"/>
    <property type="match status" value="1"/>
</dbReference>
<evidence type="ECO:0000256" key="1">
    <source>
        <dbReference type="ARBA" id="ARBA00023125"/>
    </source>
</evidence>
<evidence type="ECO:0000313" key="3">
    <source>
        <dbReference type="EMBL" id="SFA69608.1"/>
    </source>
</evidence>
<gene>
    <name evidence="3" type="ORF">SAMN04488528_100151</name>
</gene>
<organism evidence="3 4">
    <name type="scientific">Clostridium frigidicarnis</name>
    <dbReference type="NCBI Taxonomy" id="84698"/>
    <lineage>
        <taxon>Bacteria</taxon>
        <taxon>Bacillati</taxon>
        <taxon>Bacillota</taxon>
        <taxon>Clostridia</taxon>
        <taxon>Eubacteriales</taxon>
        <taxon>Clostridiaceae</taxon>
        <taxon>Clostridium</taxon>
    </lineage>
</organism>